<dbReference type="AlphaFoldDB" id="F6G4D0"/>
<dbReference type="PATRIC" id="fig|1031711.3.peg.3033"/>
<accession>F6G4D0</accession>
<dbReference type="Proteomes" id="UP000007953">
    <property type="component" value="Chromosome"/>
</dbReference>
<dbReference type="SUPFAM" id="SSF51679">
    <property type="entry name" value="Bacterial luciferase-like"/>
    <property type="match status" value="1"/>
</dbReference>
<dbReference type="KEGG" id="rsn:RSPO_c03102"/>
<protein>
    <recommendedName>
        <fullName evidence="4">Luciferase-like domain-containing protein</fullName>
    </recommendedName>
</protein>
<dbReference type="GO" id="GO:0016705">
    <property type="term" value="F:oxidoreductase activity, acting on paired donors, with incorporation or reduction of molecular oxygen"/>
    <property type="evidence" value="ECO:0007669"/>
    <property type="project" value="InterPro"/>
</dbReference>
<reference evidence="2 3" key="1">
    <citation type="journal article" date="2011" name="J. Bacteriol.">
        <title>Complete genome sequence of the plant pathogen Ralstonia solanacearum strain Po82.</title>
        <authorList>
            <person name="Xu J."/>
            <person name="Zheng H.J."/>
            <person name="Liu L."/>
            <person name="Pan Z.C."/>
            <person name="Prior P."/>
            <person name="Tang B."/>
            <person name="Xu J.S."/>
            <person name="Zhang H."/>
            <person name="Tian Q."/>
            <person name="Zhang L.Q."/>
            <person name="Feng J."/>
        </authorList>
    </citation>
    <scope>NUCLEOTIDE SEQUENCE [LARGE SCALE GENOMIC DNA]</scope>
    <source>
        <strain evidence="2 3">Po82</strain>
    </source>
</reference>
<dbReference type="HOGENOM" id="CLU_1249794_0_0_4"/>
<sequence>MPSRRPSSETACAPPVRAMAESTVSAISADWMPVLARSAGALPGASSGGRSSSRGILKPWVSLSKIRVTRKDTTGTRVLHCGSTGDAMKRSIFSVRTTIRTAPAVCRNCTRTSSPRPATPRPSATTPSGWPSITSTLFDLYVATRRYARRQTYDDVPASGLSLFGTPDAVAARLARLAGMGVDHVMGLHNFGRMPRAAVLESMRALAQEALPRAGTAALIA</sequence>
<evidence type="ECO:0008006" key="4">
    <source>
        <dbReference type="Google" id="ProtNLM"/>
    </source>
</evidence>
<dbReference type="Gene3D" id="3.20.20.30">
    <property type="entry name" value="Luciferase-like domain"/>
    <property type="match status" value="1"/>
</dbReference>
<evidence type="ECO:0000313" key="3">
    <source>
        <dbReference type="Proteomes" id="UP000007953"/>
    </source>
</evidence>
<evidence type="ECO:0000313" key="2">
    <source>
        <dbReference type="EMBL" id="AEG70394.1"/>
    </source>
</evidence>
<dbReference type="InterPro" id="IPR036661">
    <property type="entry name" value="Luciferase-like_sf"/>
</dbReference>
<dbReference type="EMBL" id="CP002819">
    <property type="protein sequence ID" value="AEG70394.1"/>
    <property type="molecule type" value="Genomic_DNA"/>
</dbReference>
<feature type="compositionally biased region" description="Low complexity" evidence="1">
    <location>
        <begin position="110"/>
        <end position="128"/>
    </location>
</feature>
<name>F6G4D0_RALS8</name>
<proteinExistence type="predicted"/>
<evidence type="ECO:0000256" key="1">
    <source>
        <dbReference type="SAM" id="MobiDB-lite"/>
    </source>
</evidence>
<gene>
    <name evidence="2" type="ordered locus">RSPO_c03102</name>
</gene>
<dbReference type="eggNOG" id="COG2141">
    <property type="taxonomic scope" value="Bacteria"/>
</dbReference>
<organism evidence="2 3">
    <name type="scientific">Ralstonia solanacearum (strain Po82)</name>
    <dbReference type="NCBI Taxonomy" id="1031711"/>
    <lineage>
        <taxon>Bacteria</taxon>
        <taxon>Pseudomonadati</taxon>
        <taxon>Pseudomonadota</taxon>
        <taxon>Betaproteobacteria</taxon>
        <taxon>Burkholderiales</taxon>
        <taxon>Burkholderiaceae</taxon>
        <taxon>Ralstonia</taxon>
        <taxon>Ralstonia solanacearum species complex</taxon>
    </lineage>
</organism>
<feature type="region of interest" description="Disordered" evidence="1">
    <location>
        <begin position="108"/>
        <end position="130"/>
    </location>
</feature>